<proteinExistence type="predicted"/>
<evidence type="ECO:0000313" key="4">
    <source>
        <dbReference type="Proteomes" id="UP000199184"/>
    </source>
</evidence>
<dbReference type="RefSeq" id="WP_091956273.1">
    <property type="nucleotide sequence ID" value="NZ_FMAI01000004.1"/>
</dbReference>
<dbReference type="Pfam" id="PF01266">
    <property type="entry name" value="DAO"/>
    <property type="match status" value="1"/>
</dbReference>
<evidence type="ECO:0000313" key="3">
    <source>
        <dbReference type="EMBL" id="SCB27636.1"/>
    </source>
</evidence>
<dbReference type="PANTHER" id="PTHR13847">
    <property type="entry name" value="SARCOSINE DEHYDROGENASE-RELATED"/>
    <property type="match status" value="1"/>
</dbReference>
<evidence type="ECO:0000256" key="1">
    <source>
        <dbReference type="ARBA" id="ARBA00023002"/>
    </source>
</evidence>
<dbReference type="Proteomes" id="UP000199184">
    <property type="component" value="Unassembled WGS sequence"/>
</dbReference>
<dbReference type="PANTHER" id="PTHR13847:SF281">
    <property type="entry name" value="FAD DEPENDENT OXIDOREDUCTASE DOMAIN-CONTAINING PROTEIN"/>
    <property type="match status" value="1"/>
</dbReference>
<dbReference type="GO" id="GO:0005737">
    <property type="term" value="C:cytoplasm"/>
    <property type="evidence" value="ECO:0007669"/>
    <property type="project" value="TreeGrafter"/>
</dbReference>
<gene>
    <name evidence="3" type="ORF">GA0061098_1004289</name>
</gene>
<sequence>MSGGVTRDWSALPSANSLWEATAQPARDFPVLSGESQADVVIIGAGYTGLSAAHHIAKSGLSPVVLEANRPGWGASGRNGGVITAKFRLSFREIDAAHGRAMAQRMYGIAHESTDIVEELVSEFGIASAALTRTGQVKAAHNETTLKAAIDEANWMKREMGDAEVRILDKREVRDETGSDIFVGGVLNPGSGGIHPLNYLRGLADGVARRGVPIFQDSPVVKLRRENGGIIAETPRGAVRAKQAIIATNSYSDLTGATANMQRTLIPFRSALIATGQLPRNLAGRLMPTGRTYTETKRMMRWFRMVDNRVIFGGRGAFGKQDSQAAFDALRKAMVGIFPDLAEVPLAYKWSGLVGMTLDSVPHIGRLDERTLFSMGYNGAGVAMSSLMGRYLAAFVRGETPDVGLLDARRLKTIPFYPLREPAVRMVAGWYQFLDAIGQ</sequence>
<feature type="domain" description="FAD dependent oxidoreductase" evidence="2">
    <location>
        <begin position="39"/>
        <end position="394"/>
    </location>
</feature>
<organism evidence="3 4">
    <name type="scientific">Bradyrhizobium shewense</name>
    <dbReference type="NCBI Taxonomy" id="1761772"/>
    <lineage>
        <taxon>Bacteria</taxon>
        <taxon>Pseudomonadati</taxon>
        <taxon>Pseudomonadota</taxon>
        <taxon>Alphaproteobacteria</taxon>
        <taxon>Hyphomicrobiales</taxon>
        <taxon>Nitrobacteraceae</taxon>
        <taxon>Bradyrhizobium</taxon>
    </lineage>
</organism>
<accession>A0A1C3VIR0</accession>
<reference evidence="4" key="1">
    <citation type="submission" date="2016-08" db="EMBL/GenBank/DDBJ databases">
        <authorList>
            <person name="Varghese N."/>
            <person name="Submissions Spin"/>
        </authorList>
    </citation>
    <scope>NUCLEOTIDE SEQUENCE [LARGE SCALE GENOMIC DNA]</scope>
    <source>
        <strain evidence="4">ERR11</strain>
    </source>
</reference>
<dbReference type="GO" id="GO:0016491">
    <property type="term" value="F:oxidoreductase activity"/>
    <property type="evidence" value="ECO:0007669"/>
    <property type="project" value="UniProtKB-KW"/>
</dbReference>
<name>A0A1C3VIR0_9BRAD</name>
<dbReference type="InterPro" id="IPR036188">
    <property type="entry name" value="FAD/NAD-bd_sf"/>
</dbReference>
<dbReference type="Gene3D" id="3.50.50.60">
    <property type="entry name" value="FAD/NAD(P)-binding domain"/>
    <property type="match status" value="1"/>
</dbReference>
<dbReference type="PRINTS" id="PR00411">
    <property type="entry name" value="PNDRDTASEI"/>
</dbReference>
<keyword evidence="1" id="KW-0560">Oxidoreductase</keyword>
<protein>
    <submittedName>
        <fullName evidence="3">Glycine/D-amino acid oxidase</fullName>
    </submittedName>
</protein>
<evidence type="ECO:0000259" key="2">
    <source>
        <dbReference type="Pfam" id="PF01266"/>
    </source>
</evidence>
<dbReference type="Gene3D" id="3.30.9.10">
    <property type="entry name" value="D-Amino Acid Oxidase, subunit A, domain 2"/>
    <property type="match status" value="1"/>
</dbReference>
<keyword evidence="4" id="KW-1185">Reference proteome</keyword>
<dbReference type="InterPro" id="IPR006076">
    <property type="entry name" value="FAD-dep_OxRdtase"/>
</dbReference>
<dbReference type="EMBL" id="FMAI01000004">
    <property type="protein sequence ID" value="SCB27636.1"/>
    <property type="molecule type" value="Genomic_DNA"/>
</dbReference>
<dbReference type="SUPFAM" id="SSF51905">
    <property type="entry name" value="FAD/NAD(P)-binding domain"/>
    <property type="match status" value="1"/>
</dbReference>
<dbReference type="AlphaFoldDB" id="A0A1C3VIR0"/>